<keyword evidence="1" id="KW-0732">Signal</keyword>
<feature type="signal peptide" evidence="1">
    <location>
        <begin position="1"/>
        <end position="26"/>
    </location>
</feature>
<dbReference type="EMBL" id="BLWC01000001">
    <property type="protein sequence ID" value="GFM98048.1"/>
    <property type="molecule type" value="Genomic_DNA"/>
</dbReference>
<proteinExistence type="predicted"/>
<evidence type="ECO:0000313" key="3">
    <source>
        <dbReference type="Proteomes" id="UP000498980"/>
    </source>
</evidence>
<dbReference type="AlphaFoldDB" id="A0A7J0C6R0"/>
<keyword evidence="3" id="KW-1185">Reference proteome</keyword>
<organism evidence="2 3">
    <name type="scientific">Streptomyces fulvorobeus</name>
    <dbReference type="NCBI Taxonomy" id="284028"/>
    <lineage>
        <taxon>Bacteria</taxon>
        <taxon>Bacillati</taxon>
        <taxon>Actinomycetota</taxon>
        <taxon>Actinomycetes</taxon>
        <taxon>Kitasatosporales</taxon>
        <taxon>Streptomycetaceae</taxon>
        <taxon>Streptomyces</taxon>
    </lineage>
</organism>
<sequence>MARFRAALTAAAVAALCFVGISPAQASDQLTVSYAGSVNDDLGTLQVSARSGSDIVELTAHVFSPVTQQEVAVLEPDDFALDSGTAQEGIWRSKAPLQLAEFGSYRIGIEATDADGDHISVADAGTLAYYAVAQFPEFTTDRTAIGVDERDVTVEGVLKAKLPGGGEPVVLPGRKVDIDVDYWTVTTVTTDDDGHFTATVQLDNAAPIQAVYRHDGDHAGYLYGESTMLQIGIDKALTRYTLQTSTQRIDKGQPVTLTGRLEKETENGWVPLSGVSGGILFGPTTTYNDRVGGFTTDADGTFSTQYTPWETGFFQVAHRSDDPFVSNGNARSSTVVVLQPARFLDFSALRTGSRSVHAEGHIDFDNISPATINVAVQYSPDGTSWTTLRTVEATWSGTGGYGFAADLAAKRPGHFRGYFDGGDVFQTITSASTHVGR</sequence>
<feature type="chain" id="PRO_5029828644" evidence="1">
    <location>
        <begin position="27"/>
        <end position="437"/>
    </location>
</feature>
<dbReference type="Proteomes" id="UP000498980">
    <property type="component" value="Unassembled WGS sequence"/>
</dbReference>
<comment type="caution">
    <text evidence="2">The sequence shown here is derived from an EMBL/GenBank/DDBJ whole genome shotgun (WGS) entry which is preliminary data.</text>
</comment>
<dbReference type="RefSeq" id="WP_256668915.1">
    <property type="nucleotide sequence ID" value="NZ_BLWC01000001.1"/>
</dbReference>
<reference evidence="2 3" key="1">
    <citation type="submission" date="2020-05" db="EMBL/GenBank/DDBJ databases">
        <title>Whole genome shotgun sequence of Streptomyces fulvorobeus NBRC 15897.</title>
        <authorList>
            <person name="Komaki H."/>
            <person name="Tamura T."/>
        </authorList>
    </citation>
    <scope>NUCLEOTIDE SEQUENCE [LARGE SCALE GENOMIC DNA]</scope>
    <source>
        <strain evidence="2 3">NBRC 15897</strain>
    </source>
</reference>
<evidence type="ECO:0000256" key="1">
    <source>
        <dbReference type="SAM" id="SignalP"/>
    </source>
</evidence>
<evidence type="ECO:0000313" key="2">
    <source>
        <dbReference type="EMBL" id="GFM98048.1"/>
    </source>
</evidence>
<protein>
    <submittedName>
        <fullName evidence="2">Uncharacterized protein</fullName>
    </submittedName>
</protein>
<accession>A0A7J0C6R0</accession>
<gene>
    <name evidence="2" type="ORF">Sfulv_28590</name>
</gene>
<name>A0A7J0C6R0_9ACTN</name>